<protein>
    <recommendedName>
        <fullName evidence="1">RGS domain-containing protein</fullName>
    </recommendedName>
</protein>
<name>A0A9R1T7T9_9HYME</name>
<accession>A0A9R1T7T9</accession>
<evidence type="ECO:0000259" key="1">
    <source>
        <dbReference type="Pfam" id="PF00615"/>
    </source>
</evidence>
<dbReference type="KEGG" id="fas:105267267"/>
<dbReference type="Proteomes" id="UP000694866">
    <property type="component" value="Unplaced"/>
</dbReference>
<dbReference type="InterPro" id="IPR016137">
    <property type="entry name" value="RGS"/>
</dbReference>
<organism evidence="2 3">
    <name type="scientific">Fopius arisanus</name>
    <dbReference type="NCBI Taxonomy" id="64838"/>
    <lineage>
        <taxon>Eukaryota</taxon>
        <taxon>Metazoa</taxon>
        <taxon>Ecdysozoa</taxon>
        <taxon>Arthropoda</taxon>
        <taxon>Hexapoda</taxon>
        <taxon>Insecta</taxon>
        <taxon>Pterygota</taxon>
        <taxon>Neoptera</taxon>
        <taxon>Endopterygota</taxon>
        <taxon>Hymenoptera</taxon>
        <taxon>Apocrita</taxon>
        <taxon>Ichneumonoidea</taxon>
        <taxon>Braconidae</taxon>
        <taxon>Opiinae</taxon>
        <taxon>Fopius</taxon>
    </lineage>
</organism>
<reference evidence="3" key="1">
    <citation type="submission" date="2025-08" db="UniProtKB">
        <authorList>
            <consortium name="RefSeq"/>
        </authorList>
    </citation>
    <scope>IDENTIFICATION</scope>
    <source>
        <strain evidence="3">USDA-PBARC FA_bdor</strain>
        <tissue evidence="3">Whole organism</tissue>
    </source>
</reference>
<gene>
    <name evidence="3" type="primary">LOC105267267</name>
</gene>
<dbReference type="Pfam" id="PF00615">
    <property type="entry name" value="RGS"/>
    <property type="match status" value="1"/>
</dbReference>
<sequence length="163" mass="18768">MKTATARGIIGCIGKCTSGLTLDELDILTDTVHSTLGRHQGRKIFREFLRKGKRQDDLKCLDFHEQCCKYIENERDYVLSTATPNLKMLTNDVSEAFDTAIELERVPEIDMAILDKFNEALNTPCRESMLQVLEETKLRLEDHLSSSHKDFKIYMREPCPNTR</sequence>
<keyword evidence="2" id="KW-1185">Reference proteome</keyword>
<evidence type="ECO:0000313" key="2">
    <source>
        <dbReference type="Proteomes" id="UP000694866"/>
    </source>
</evidence>
<feature type="domain" description="RGS" evidence="1">
    <location>
        <begin position="32"/>
        <end position="142"/>
    </location>
</feature>
<dbReference type="OrthoDB" id="6596404at2759"/>
<proteinExistence type="predicted"/>
<dbReference type="GeneID" id="105267267"/>
<dbReference type="AlphaFoldDB" id="A0A9R1T7T9"/>
<evidence type="ECO:0000313" key="3">
    <source>
        <dbReference type="RefSeq" id="XP_011304296.1"/>
    </source>
</evidence>
<dbReference type="RefSeq" id="XP_011304296.1">
    <property type="nucleotide sequence ID" value="XM_011305994.1"/>
</dbReference>